<evidence type="ECO:0000313" key="2">
    <source>
        <dbReference type="EMBL" id="JAT65232.1"/>
    </source>
</evidence>
<feature type="non-terminal residue" evidence="2">
    <location>
        <position position="1"/>
    </location>
</feature>
<dbReference type="InterPro" id="IPR019711">
    <property type="entry name" value="ATP_synth_F0_suH"/>
</dbReference>
<evidence type="ECO:0000256" key="1">
    <source>
        <dbReference type="SAM" id="MobiDB-lite"/>
    </source>
</evidence>
<accession>A0A1D1ZE56</accession>
<organism evidence="2">
    <name type="scientific">Anthurium amnicola</name>
    <dbReference type="NCBI Taxonomy" id="1678845"/>
    <lineage>
        <taxon>Eukaryota</taxon>
        <taxon>Viridiplantae</taxon>
        <taxon>Streptophyta</taxon>
        <taxon>Embryophyta</taxon>
        <taxon>Tracheophyta</taxon>
        <taxon>Spermatophyta</taxon>
        <taxon>Magnoliopsida</taxon>
        <taxon>Liliopsida</taxon>
        <taxon>Araceae</taxon>
        <taxon>Pothoideae</taxon>
        <taxon>Potheae</taxon>
        <taxon>Anthurium</taxon>
    </lineage>
</organism>
<dbReference type="GO" id="GO:0046933">
    <property type="term" value="F:proton-transporting ATP synthase activity, rotational mechanism"/>
    <property type="evidence" value="ECO:0007669"/>
    <property type="project" value="TreeGrafter"/>
</dbReference>
<feature type="region of interest" description="Disordered" evidence="1">
    <location>
        <begin position="122"/>
        <end position="144"/>
    </location>
</feature>
<protein>
    <submittedName>
        <fullName evidence="2">ATP synthase subunit H, mitochondrial</fullName>
    </submittedName>
</protein>
<dbReference type="EMBL" id="GDJX01002704">
    <property type="protein sequence ID" value="JAT65232.1"/>
    <property type="molecule type" value="Transcribed_RNA"/>
</dbReference>
<dbReference type="PANTHER" id="PTHR28207">
    <property type="entry name" value="ATP SYNTHASE SUBUNIT H, MITOCHONDRIAL"/>
    <property type="match status" value="1"/>
</dbReference>
<dbReference type="AlphaFoldDB" id="A0A1D1ZE56"/>
<gene>
    <name evidence="2" type="primary">atp14_3</name>
    <name evidence="2" type="ORF">g.139491</name>
</gene>
<proteinExistence type="predicted"/>
<dbReference type="Pfam" id="PF10775">
    <property type="entry name" value="ATP_sub_h"/>
    <property type="match status" value="1"/>
</dbReference>
<sequence>AFALMAGSRLFLRSSNLSHSLFQTASNARLSNVAVRKFSAPSTPLMKDVILDLYLKEIKQYKPSLEKIGAGVSAAKELYMPSPQKPPVIDEDYSTQLASYEVDEPEPEASAVETLLENELLDGLEERPPPLDTLFTPPPESAGH</sequence>
<name>A0A1D1ZE56_9ARAE</name>
<dbReference type="PANTHER" id="PTHR28207:SF1">
    <property type="entry name" value="ATP SYNTHASE SUBUNIT H, MITOCHONDRIAL"/>
    <property type="match status" value="1"/>
</dbReference>
<reference evidence="2" key="1">
    <citation type="submission" date="2015-07" db="EMBL/GenBank/DDBJ databases">
        <title>Transcriptome Assembly of Anthurium amnicola.</title>
        <authorList>
            <person name="Suzuki J."/>
        </authorList>
    </citation>
    <scope>NUCLEOTIDE SEQUENCE</scope>
</reference>